<evidence type="ECO:0000259" key="4">
    <source>
        <dbReference type="Pfam" id="PF13863"/>
    </source>
</evidence>
<name>A0AAE1LUH5_9NEOP</name>
<keyword evidence="1 2" id="KW-0175">Coiled coil</keyword>
<reference evidence="5" key="2">
    <citation type="journal article" date="2023" name="BMC Genomics">
        <title>Pest status, molecular evolution, and epigenetic factors derived from the genome assembly of Frankliniella fusca, a thysanopteran phytovirus vector.</title>
        <authorList>
            <person name="Catto M.A."/>
            <person name="Labadie P.E."/>
            <person name="Jacobson A.L."/>
            <person name="Kennedy G.G."/>
            <person name="Srinivasan R."/>
            <person name="Hunt B.G."/>
        </authorList>
    </citation>
    <scope>NUCLEOTIDE SEQUENCE</scope>
    <source>
        <strain evidence="5">PL_HMW_Pooled</strain>
    </source>
</reference>
<sequence>MATEPEVRQYLRRLRFKRRLEGPRLDMRPRVHAPTVLQKIFKQRNQKRSTYYVTSGRQVPEAKEDADEEGAAEDGAPARARDQAEGLWKQGRQPFWIPPDELFAPFVAFQKEQAALERKRELALPVHKKPNARTRLTTDLLRRLHIPEDPPPTEKTMVDMDPEFYTIVEGRPNRDRVSLREYIGHIRDLVRVRLKIGINEDECILVDEQFRLERERLEQILGQQKQYVDLFDQFLAEDHAASMELLKKADQAARLSAEKDAEIKVWIRTKGVLRTQVYQLEERWMEARSLQKFLYLVSPMSWRREHDHLNGAVPAEGFSETDVGGDAAAGAGAGARSGAGDRRHSGVTQATQGTQVSLASRDPMERAASLQNIIDAFLEETKTSHPPKLYFTEPEQLVKVFRSLAAQSLASLVHIEQLRLPLEALQAGVAQARERVERGLSALQEQVADLEREIAWEENRVLQLQQHADVILMKVYKDILTGSGVDNVLTLRVWVEDVYERCVAPNDSHLTSYQMMCAVERIVAAELLALDYLDQEHVKRARKHVYLEDRRQMGSAQDAHRKLQQMQQLVYRMERALEPPPPRGHRRLVFRSRPPEPRPPPPPPPEQLSEEELDRRAFFSECDDADRDRLSKLISPVPKSVARLLGRGGGGGGVRHQVSPNDSQSEYTKDVVWSVTHFSSANQRE</sequence>
<dbReference type="PANTHER" id="PTHR21683:SF3">
    <property type="entry name" value="CILIA AND FLAGELLA ASSOCIATED PROTEIN 100"/>
    <property type="match status" value="1"/>
</dbReference>
<keyword evidence="5" id="KW-0969">Cilium</keyword>
<dbReference type="InterPro" id="IPR025252">
    <property type="entry name" value="DUF4200"/>
</dbReference>
<feature type="compositionally biased region" description="Pro residues" evidence="3">
    <location>
        <begin position="597"/>
        <end position="606"/>
    </location>
</feature>
<organism evidence="5 6">
    <name type="scientific">Frankliniella fusca</name>
    <dbReference type="NCBI Taxonomy" id="407009"/>
    <lineage>
        <taxon>Eukaryota</taxon>
        <taxon>Metazoa</taxon>
        <taxon>Ecdysozoa</taxon>
        <taxon>Arthropoda</taxon>
        <taxon>Hexapoda</taxon>
        <taxon>Insecta</taxon>
        <taxon>Pterygota</taxon>
        <taxon>Neoptera</taxon>
        <taxon>Paraneoptera</taxon>
        <taxon>Thysanoptera</taxon>
        <taxon>Terebrantia</taxon>
        <taxon>Thripoidea</taxon>
        <taxon>Thripidae</taxon>
        <taxon>Frankliniella</taxon>
    </lineage>
</organism>
<proteinExistence type="predicted"/>
<dbReference type="AlphaFoldDB" id="A0AAE1LUH5"/>
<feature type="region of interest" description="Disordered" evidence="3">
    <location>
        <begin position="49"/>
        <end position="82"/>
    </location>
</feature>
<comment type="caution">
    <text evidence="5">The sequence shown here is derived from an EMBL/GenBank/DDBJ whole genome shotgun (WGS) entry which is preliminary data.</text>
</comment>
<accession>A0AAE1LUH5</accession>
<feature type="domain" description="DUF4200" evidence="4">
    <location>
        <begin position="192"/>
        <end position="299"/>
    </location>
</feature>
<keyword evidence="5" id="KW-0966">Cell projection</keyword>
<evidence type="ECO:0000313" key="5">
    <source>
        <dbReference type="EMBL" id="KAK3930832.1"/>
    </source>
</evidence>
<evidence type="ECO:0000256" key="1">
    <source>
        <dbReference type="ARBA" id="ARBA00023054"/>
    </source>
</evidence>
<keyword evidence="6" id="KW-1185">Reference proteome</keyword>
<dbReference type="EMBL" id="JAHWGI010001412">
    <property type="protein sequence ID" value="KAK3930832.1"/>
    <property type="molecule type" value="Genomic_DNA"/>
</dbReference>
<protein>
    <submittedName>
        <fullName evidence="5">Cilia- and flagella-associated protein 100</fullName>
    </submittedName>
</protein>
<reference evidence="5" key="1">
    <citation type="submission" date="2021-07" db="EMBL/GenBank/DDBJ databases">
        <authorList>
            <person name="Catto M.A."/>
            <person name="Jacobson A."/>
            <person name="Kennedy G."/>
            <person name="Labadie P."/>
            <person name="Hunt B.G."/>
            <person name="Srinivasan R."/>
        </authorList>
    </citation>
    <scope>NUCLEOTIDE SEQUENCE</scope>
    <source>
        <strain evidence="5">PL_HMW_Pooled</strain>
        <tissue evidence="5">Head</tissue>
    </source>
</reference>
<evidence type="ECO:0000256" key="2">
    <source>
        <dbReference type="SAM" id="Coils"/>
    </source>
</evidence>
<keyword evidence="5" id="KW-0282">Flagellum</keyword>
<feature type="coiled-coil region" evidence="2">
    <location>
        <begin position="433"/>
        <end position="467"/>
    </location>
</feature>
<dbReference type="Proteomes" id="UP001219518">
    <property type="component" value="Unassembled WGS sequence"/>
</dbReference>
<dbReference type="Pfam" id="PF13863">
    <property type="entry name" value="DUF4200"/>
    <property type="match status" value="1"/>
</dbReference>
<feature type="region of interest" description="Disordered" evidence="3">
    <location>
        <begin position="644"/>
        <end position="667"/>
    </location>
</feature>
<feature type="region of interest" description="Disordered" evidence="3">
    <location>
        <begin position="315"/>
        <end position="362"/>
    </location>
</feature>
<feature type="region of interest" description="Disordered" evidence="3">
    <location>
        <begin position="576"/>
        <end position="611"/>
    </location>
</feature>
<feature type="compositionally biased region" description="Polar residues" evidence="3">
    <location>
        <begin position="346"/>
        <end position="358"/>
    </location>
</feature>
<dbReference type="PANTHER" id="PTHR21683">
    <property type="entry name" value="COILED-COIL DOMAIN-CONTAINING PROTEIN 42 LIKE-2-LIKE-RELATED"/>
    <property type="match status" value="1"/>
</dbReference>
<dbReference type="GO" id="GO:0005856">
    <property type="term" value="C:cytoskeleton"/>
    <property type="evidence" value="ECO:0007669"/>
    <property type="project" value="UniProtKB-ARBA"/>
</dbReference>
<evidence type="ECO:0000256" key="3">
    <source>
        <dbReference type="SAM" id="MobiDB-lite"/>
    </source>
</evidence>
<evidence type="ECO:0000313" key="6">
    <source>
        <dbReference type="Proteomes" id="UP001219518"/>
    </source>
</evidence>
<gene>
    <name evidence="5" type="ORF">KUF71_024189</name>
</gene>
<dbReference type="InterPro" id="IPR051147">
    <property type="entry name" value="CFAP_domain-containing"/>
</dbReference>